<comment type="caution">
    <text evidence="1">The sequence shown here is derived from an EMBL/GenBank/DDBJ whole genome shotgun (WGS) entry which is preliminary data.</text>
</comment>
<sequence length="75" mass="8497">MPISSLDELPQTHVARRNLKNSILHRCLSCFRRGFLVIKAAVLKHLPLPQGSFFPEPWPTLTPQMNVFQITLSSA</sequence>
<reference evidence="1 2" key="1">
    <citation type="journal article" date="2021" name="Int. J. Syst. Evol. Microbiol.">
        <title>Amazonocrinis nigriterrae gen. nov., sp. nov., Atlanticothrix silvestris gen. nov., sp. nov. and Dendronalium phyllosphericum gen. nov., sp. nov., nostocacean cyanobacteria from Brazilian environments.</title>
        <authorList>
            <person name="Alvarenga D.O."/>
            <person name="Andreote A.P.D."/>
            <person name="Branco L.H.Z."/>
            <person name="Delbaje E."/>
            <person name="Cruz R.B."/>
            <person name="Varani A.M."/>
            <person name="Fiore M.F."/>
        </authorList>
    </citation>
    <scope>NUCLEOTIDE SEQUENCE [LARGE SCALE GENOMIC DNA]</scope>
    <source>
        <strain evidence="1 2">CENA369</strain>
    </source>
</reference>
<dbReference type="EMBL" id="JAECZA010000008">
    <property type="protein sequence ID" value="MBH8572138.1"/>
    <property type="molecule type" value="Genomic_DNA"/>
</dbReference>
<name>A0A8J7I234_9NOST</name>
<organism evidence="1 2">
    <name type="scientific">Dendronalium phyllosphericum CENA369</name>
    <dbReference type="NCBI Taxonomy" id="1725256"/>
    <lineage>
        <taxon>Bacteria</taxon>
        <taxon>Bacillati</taxon>
        <taxon>Cyanobacteriota</taxon>
        <taxon>Cyanophyceae</taxon>
        <taxon>Nostocales</taxon>
        <taxon>Nostocaceae</taxon>
        <taxon>Dendronalium</taxon>
        <taxon>Dendronalium phyllosphericum</taxon>
    </lineage>
</organism>
<protein>
    <submittedName>
        <fullName evidence="1">Uncharacterized protein</fullName>
    </submittedName>
</protein>
<keyword evidence="2" id="KW-1185">Reference proteome</keyword>
<proteinExistence type="predicted"/>
<dbReference type="RefSeq" id="WP_214430969.1">
    <property type="nucleotide sequence ID" value="NZ_CAWPUQ010000317.1"/>
</dbReference>
<evidence type="ECO:0000313" key="1">
    <source>
        <dbReference type="EMBL" id="MBH8572138.1"/>
    </source>
</evidence>
<dbReference type="AlphaFoldDB" id="A0A8J7I234"/>
<gene>
    <name evidence="1" type="ORF">I8752_03635</name>
</gene>
<evidence type="ECO:0000313" key="2">
    <source>
        <dbReference type="Proteomes" id="UP000662314"/>
    </source>
</evidence>
<dbReference type="Proteomes" id="UP000662314">
    <property type="component" value="Unassembled WGS sequence"/>
</dbReference>
<accession>A0A8J7I234</accession>